<accession>A0A9D4K151</accession>
<organism evidence="2 3">
    <name type="scientific">Dreissena polymorpha</name>
    <name type="common">Zebra mussel</name>
    <name type="synonym">Mytilus polymorpha</name>
    <dbReference type="NCBI Taxonomy" id="45954"/>
    <lineage>
        <taxon>Eukaryota</taxon>
        <taxon>Metazoa</taxon>
        <taxon>Spiralia</taxon>
        <taxon>Lophotrochozoa</taxon>
        <taxon>Mollusca</taxon>
        <taxon>Bivalvia</taxon>
        <taxon>Autobranchia</taxon>
        <taxon>Heteroconchia</taxon>
        <taxon>Euheterodonta</taxon>
        <taxon>Imparidentia</taxon>
        <taxon>Neoheterodontei</taxon>
        <taxon>Myida</taxon>
        <taxon>Dreissenoidea</taxon>
        <taxon>Dreissenidae</taxon>
        <taxon>Dreissena</taxon>
    </lineage>
</organism>
<reference evidence="2" key="1">
    <citation type="journal article" date="2019" name="bioRxiv">
        <title>The Genome of the Zebra Mussel, Dreissena polymorpha: A Resource for Invasive Species Research.</title>
        <authorList>
            <person name="McCartney M.A."/>
            <person name="Auch B."/>
            <person name="Kono T."/>
            <person name="Mallez S."/>
            <person name="Zhang Y."/>
            <person name="Obille A."/>
            <person name="Becker A."/>
            <person name="Abrahante J.E."/>
            <person name="Garbe J."/>
            <person name="Badalamenti J.P."/>
            <person name="Herman A."/>
            <person name="Mangelson H."/>
            <person name="Liachko I."/>
            <person name="Sullivan S."/>
            <person name="Sone E.D."/>
            <person name="Koren S."/>
            <person name="Silverstein K.A.T."/>
            <person name="Beckman K.B."/>
            <person name="Gohl D.M."/>
        </authorList>
    </citation>
    <scope>NUCLEOTIDE SEQUENCE</scope>
    <source>
        <strain evidence="2">Duluth1</strain>
        <tissue evidence="2">Whole animal</tissue>
    </source>
</reference>
<dbReference type="AlphaFoldDB" id="A0A9D4K151"/>
<protein>
    <submittedName>
        <fullName evidence="2">Uncharacterized protein</fullName>
    </submittedName>
</protein>
<dbReference type="EMBL" id="JAIWYP010000004">
    <property type="protein sequence ID" value="KAH3830584.1"/>
    <property type="molecule type" value="Genomic_DNA"/>
</dbReference>
<evidence type="ECO:0000313" key="2">
    <source>
        <dbReference type="EMBL" id="KAH3830584.1"/>
    </source>
</evidence>
<gene>
    <name evidence="2" type="ORF">DPMN_103829</name>
</gene>
<dbReference type="Proteomes" id="UP000828390">
    <property type="component" value="Unassembled WGS sequence"/>
</dbReference>
<feature type="compositionally biased region" description="Polar residues" evidence="1">
    <location>
        <begin position="56"/>
        <end position="67"/>
    </location>
</feature>
<reference evidence="2" key="2">
    <citation type="submission" date="2020-11" db="EMBL/GenBank/DDBJ databases">
        <authorList>
            <person name="McCartney M.A."/>
            <person name="Auch B."/>
            <person name="Kono T."/>
            <person name="Mallez S."/>
            <person name="Becker A."/>
            <person name="Gohl D.M."/>
            <person name="Silverstein K.A.T."/>
            <person name="Koren S."/>
            <person name="Bechman K.B."/>
            <person name="Herman A."/>
            <person name="Abrahante J.E."/>
            <person name="Garbe J."/>
        </authorList>
    </citation>
    <scope>NUCLEOTIDE SEQUENCE</scope>
    <source>
        <strain evidence="2">Duluth1</strain>
        <tissue evidence="2">Whole animal</tissue>
    </source>
</reference>
<comment type="caution">
    <text evidence="2">The sequence shown here is derived from an EMBL/GenBank/DDBJ whole genome shotgun (WGS) entry which is preliminary data.</text>
</comment>
<proteinExistence type="predicted"/>
<evidence type="ECO:0000313" key="3">
    <source>
        <dbReference type="Proteomes" id="UP000828390"/>
    </source>
</evidence>
<keyword evidence="3" id="KW-1185">Reference proteome</keyword>
<evidence type="ECO:0000256" key="1">
    <source>
        <dbReference type="SAM" id="MobiDB-lite"/>
    </source>
</evidence>
<name>A0A9D4K151_DREPO</name>
<sequence length="67" mass="7537">MWDDDTEILLQSVLLCAAQSNSSMESDVDSLTLSIPLFFCRPRRRPPSSVPVDVSKQSQLSSFYGRQ</sequence>
<feature type="region of interest" description="Disordered" evidence="1">
    <location>
        <begin position="44"/>
        <end position="67"/>
    </location>
</feature>